<dbReference type="PANTHER" id="PTHR33052">
    <property type="entry name" value="DUF4228 DOMAIN PROTEIN-RELATED"/>
    <property type="match status" value="1"/>
</dbReference>
<evidence type="ECO:0000313" key="2">
    <source>
        <dbReference type="Proteomes" id="UP001159364"/>
    </source>
</evidence>
<gene>
    <name evidence="1" type="ORF">K2173_025189</name>
</gene>
<dbReference type="AlphaFoldDB" id="A0AAV8UGS0"/>
<dbReference type="EMBL" id="JAIWQS010000008">
    <property type="protein sequence ID" value="KAJ8900412.1"/>
    <property type="molecule type" value="Genomic_DNA"/>
</dbReference>
<organism evidence="1 2">
    <name type="scientific">Erythroxylum novogranatense</name>
    <dbReference type="NCBI Taxonomy" id="1862640"/>
    <lineage>
        <taxon>Eukaryota</taxon>
        <taxon>Viridiplantae</taxon>
        <taxon>Streptophyta</taxon>
        <taxon>Embryophyta</taxon>
        <taxon>Tracheophyta</taxon>
        <taxon>Spermatophyta</taxon>
        <taxon>Magnoliopsida</taxon>
        <taxon>eudicotyledons</taxon>
        <taxon>Gunneridae</taxon>
        <taxon>Pentapetalae</taxon>
        <taxon>rosids</taxon>
        <taxon>fabids</taxon>
        <taxon>Malpighiales</taxon>
        <taxon>Erythroxylaceae</taxon>
        <taxon>Erythroxylum</taxon>
    </lineage>
</organism>
<dbReference type="Pfam" id="PF14009">
    <property type="entry name" value="PADRE"/>
    <property type="match status" value="1"/>
</dbReference>
<dbReference type="InterPro" id="IPR025322">
    <property type="entry name" value="PADRE_dom"/>
</dbReference>
<sequence length="161" mass="17555">MGNYTSSCIPIYSGTRTAKLMDTGGRLRRVKLPIKAAELMLQDPGNLISPANELLRVTRVIAMRAEDDLRPGQLYLLFPLSRVRSKVSGAEMELIVSASEKRSSNKQKGAKVLPVVSVDKAQEGDSSDVEDVVGANAGFLGHRTGNCRRWTPVLETISEEV</sequence>
<reference evidence="1 2" key="1">
    <citation type="submission" date="2021-09" db="EMBL/GenBank/DDBJ databases">
        <title>Genomic insights and catalytic innovation underlie evolution of tropane alkaloids biosynthesis.</title>
        <authorList>
            <person name="Wang Y.-J."/>
            <person name="Tian T."/>
            <person name="Huang J.-P."/>
            <person name="Huang S.-X."/>
        </authorList>
    </citation>
    <scope>NUCLEOTIDE SEQUENCE [LARGE SCALE GENOMIC DNA]</scope>
    <source>
        <strain evidence="1">KIB-2018</strain>
        <tissue evidence="1">Leaf</tissue>
    </source>
</reference>
<accession>A0AAV8UGS0</accession>
<proteinExistence type="predicted"/>
<evidence type="ECO:0000313" key="1">
    <source>
        <dbReference type="EMBL" id="KAJ8900412.1"/>
    </source>
</evidence>
<dbReference type="Proteomes" id="UP001159364">
    <property type="component" value="Linkage Group LG08"/>
</dbReference>
<keyword evidence="2" id="KW-1185">Reference proteome</keyword>
<protein>
    <submittedName>
        <fullName evidence="1">Uncharacterized protein</fullName>
    </submittedName>
</protein>
<comment type="caution">
    <text evidence="1">The sequence shown here is derived from an EMBL/GenBank/DDBJ whole genome shotgun (WGS) entry which is preliminary data.</text>
</comment>
<name>A0AAV8UGS0_9ROSI</name>